<organism evidence="15 16">
    <name type="scientific">Onchocerca flexuosa</name>
    <dbReference type="NCBI Taxonomy" id="387005"/>
    <lineage>
        <taxon>Eukaryota</taxon>
        <taxon>Metazoa</taxon>
        <taxon>Ecdysozoa</taxon>
        <taxon>Nematoda</taxon>
        <taxon>Chromadorea</taxon>
        <taxon>Rhabditida</taxon>
        <taxon>Spirurina</taxon>
        <taxon>Spiruromorpha</taxon>
        <taxon>Filarioidea</taxon>
        <taxon>Onchocercidae</taxon>
        <taxon>Onchocerca</taxon>
    </lineage>
</organism>
<comment type="caution">
    <text evidence="11">Lacks conserved residue(s) required for the propagation of feature annotation.</text>
</comment>
<dbReference type="GO" id="GO:0033627">
    <property type="term" value="P:cell adhesion mediated by integrin"/>
    <property type="evidence" value="ECO:0007669"/>
    <property type="project" value="TreeGrafter"/>
</dbReference>
<feature type="domain" description="Integrin alpha first immunoglubulin-like" evidence="12">
    <location>
        <begin position="541"/>
        <end position="706"/>
    </location>
</feature>
<dbReference type="GO" id="GO:0005178">
    <property type="term" value="F:integrin binding"/>
    <property type="evidence" value="ECO:0007669"/>
    <property type="project" value="TreeGrafter"/>
</dbReference>
<evidence type="ECO:0000256" key="6">
    <source>
        <dbReference type="ARBA" id="ARBA00023037"/>
    </source>
</evidence>
<keyword evidence="16" id="KW-1185">Reference proteome</keyword>
<comment type="subcellular location">
    <subcellularLocation>
        <location evidence="1 11">Membrane</location>
        <topology evidence="1 11">Single-pass type I membrane protein</topology>
    </subcellularLocation>
</comment>
<keyword evidence="7 11" id="KW-0472">Membrane</keyword>
<feature type="repeat" description="FG-GAP" evidence="10">
    <location>
        <begin position="422"/>
        <end position="482"/>
    </location>
</feature>
<feature type="domain" description="Integrin alpha third immunoglobulin-like" evidence="14">
    <location>
        <begin position="861"/>
        <end position="1123"/>
    </location>
</feature>
<evidence type="ECO:0000256" key="7">
    <source>
        <dbReference type="ARBA" id="ARBA00023136"/>
    </source>
</evidence>
<protein>
    <submittedName>
        <fullName evidence="15">FG-GAP repeat protein</fullName>
    </submittedName>
</protein>
<dbReference type="EMBL" id="KZ269993">
    <property type="protein sequence ID" value="OZC09565.1"/>
    <property type="molecule type" value="Genomic_DNA"/>
</dbReference>
<feature type="transmembrane region" description="Helical" evidence="11">
    <location>
        <begin position="1134"/>
        <end position="1158"/>
    </location>
</feature>
<dbReference type="Gene3D" id="2.60.40.1510">
    <property type="entry name" value="ntegrin, alpha v. Chain A, domain 3"/>
    <property type="match status" value="1"/>
</dbReference>
<dbReference type="PROSITE" id="PS51470">
    <property type="entry name" value="FG_GAP"/>
    <property type="match status" value="4"/>
</dbReference>
<dbReference type="InterPro" id="IPR032695">
    <property type="entry name" value="Integrin_dom_sf"/>
</dbReference>
<dbReference type="SUPFAM" id="SSF69179">
    <property type="entry name" value="Integrin domains"/>
    <property type="match status" value="3"/>
</dbReference>
<accession>A0A238BXR8</accession>
<dbReference type="Pfam" id="PF20805">
    <property type="entry name" value="Integrin_A_Ig_2"/>
    <property type="match status" value="1"/>
</dbReference>
<evidence type="ECO:0000256" key="11">
    <source>
        <dbReference type="RuleBase" id="RU003762"/>
    </source>
</evidence>
<evidence type="ECO:0000256" key="2">
    <source>
        <dbReference type="ARBA" id="ARBA00008054"/>
    </source>
</evidence>
<evidence type="ECO:0000256" key="3">
    <source>
        <dbReference type="ARBA" id="ARBA00022692"/>
    </source>
</evidence>
<keyword evidence="4 11" id="KW-0130">Cell adhesion</keyword>
<evidence type="ECO:0000256" key="1">
    <source>
        <dbReference type="ARBA" id="ARBA00004479"/>
    </source>
</evidence>
<evidence type="ECO:0000256" key="4">
    <source>
        <dbReference type="ARBA" id="ARBA00022889"/>
    </source>
</evidence>
<dbReference type="GO" id="GO:0008305">
    <property type="term" value="C:integrin complex"/>
    <property type="evidence" value="ECO:0007669"/>
    <property type="project" value="InterPro"/>
</dbReference>
<dbReference type="InterPro" id="IPR013519">
    <property type="entry name" value="Int_alpha_beta-p"/>
</dbReference>
<dbReference type="SUPFAM" id="SSF69318">
    <property type="entry name" value="Integrin alpha N-terminal domain"/>
    <property type="match status" value="1"/>
</dbReference>
<feature type="domain" description="Integrin alpha second immunoglobulin-like" evidence="13">
    <location>
        <begin position="709"/>
        <end position="855"/>
    </location>
</feature>
<dbReference type="Pfam" id="PF08441">
    <property type="entry name" value="Integrin_A_Ig_1"/>
    <property type="match status" value="1"/>
</dbReference>
<dbReference type="InterPro" id="IPR018184">
    <property type="entry name" value="Integrin_alpha_C_CS"/>
</dbReference>
<evidence type="ECO:0000256" key="8">
    <source>
        <dbReference type="ARBA" id="ARBA00023170"/>
    </source>
</evidence>
<dbReference type="Gene3D" id="1.20.5.930">
    <property type="entry name" value="Bicelle-embedded integrin alpha(iib) transmembrane segment"/>
    <property type="match status" value="1"/>
</dbReference>
<evidence type="ECO:0000256" key="9">
    <source>
        <dbReference type="ARBA" id="ARBA00023180"/>
    </source>
</evidence>
<dbReference type="PROSITE" id="PS00242">
    <property type="entry name" value="INTEGRIN_ALPHA"/>
    <property type="match status" value="1"/>
</dbReference>
<dbReference type="Pfam" id="PF00357">
    <property type="entry name" value="Integrin_alpha"/>
    <property type="match status" value="1"/>
</dbReference>
<keyword evidence="3 11" id="KW-0812">Transmembrane</keyword>
<dbReference type="PANTHER" id="PTHR23220">
    <property type="entry name" value="INTEGRIN ALPHA"/>
    <property type="match status" value="1"/>
</dbReference>
<dbReference type="PANTHER" id="PTHR23220:SF122">
    <property type="entry name" value="INTEGRIN ALPHA-PS1"/>
    <property type="match status" value="1"/>
</dbReference>
<evidence type="ECO:0000259" key="14">
    <source>
        <dbReference type="Pfam" id="PF20806"/>
    </source>
</evidence>
<dbReference type="GO" id="GO:0098609">
    <property type="term" value="P:cell-cell adhesion"/>
    <property type="evidence" value="ECO:0007669"/>
    <property type="project" value="TreeGrafter"/>
</dbReference>
<dbReference type="GO" id="GO:0007229">
    <property type="term" value="P:integrin-mediated signaling pathway"/>
    <property type="evidence" value="ECO:0007669"/>
    <property type="project" value="UniProtKB-KW"/>
</dbReference>
<keyword evidence="9" id="KW-0325">Glycoprotein</keyword>
<gene>
    <name evidence="15" type="ORF">X798_03523</name>
</gene>
<dbReference type="Pfam" id="PF20806">
    <property type="entry name" value="Integrin_A_Ig_3"/>
    <property type="match status" value="1"/>
</dbReference>
<dbReference type="InterPro" id="IPR048285">
    <property type="entry name" value="Integrin_alpha_Ig-like_2"/>
</dbReference>
<dbReference type="PRINTS" id="PR01185">
    <property type="entry name" value="INTEGRINA"/>
</dbReference>
<sequence>MSKIILALFNLMARWTIVYYLICCYYCPLATVLAFNLDIHAPIYKIGPNGSYFGFAVAEHFKANLPVILVGAPKAESGQPGTEHAGAVYSCPITTRYIYSDGTSGNTNSEWCQQENVEYGTIGEMRKPVDSVLGRQLHYQGKNRQLLGSVVASAGIPNGIAMACAPLVRYHNSSAYTDGTCFVLESDLTQKEILVSCSQPGLPRTDRHNEFGSCMEGFSGYVDESMVITGLPGAKKWTGGVFGRYYPKDIFAMNRDRWTMGVDPKLHGVRSKFQGHDYLGFSVRHGRFGFWFEDKDNTTIVSGATRYNQTGAVTFLPFRYGQISNSQASHHLTLTEDSYMLQGSQLGSAFGYAIEVTDLNNDGRYYISKHNTKVCNFRFDDLLVGAPFEYSETIDGSFGGAVYIFYSSGIRRARHENANVFLKPVKVRGQGIYSQFGLAITRLGNVDGDNSNYNDFAVGAPFADNGKGAVYTYLGAKSPDTFKLEPVQVITVDDLPREYLRSKSLKTFGFSLSGGSDLDGNGYNDLVVGAFASDTVVLLRARPVIYINARHLNNDMKIDIDGDSSCFRTAQTCFSISTELSMDKTNVKNSSRLLNFDGDVFKCMLQVVAMSSGVGTRARILESRKENYTWNCGRGANHKPQIKKHKLFITNTNSDWINPIKLRFSVRLRNEAVPRMPRNGDKIVNMNLYPVLNKYGSEDTFIIHFNRKCGVDNVCMSDLQLRAVLPGISQDGDGTYVTQVGEKATIDISFSVRNNGERAYEAMLFIEYNSGELDIPILNKKEGAVNIDDFKSNLAIISLGNPMEPNKQLKFELSFRLARGRTEGLGKPLEFRAFVNSTSDEKNLDDNSWKAVVRVIKRAELELSAISDPAIVRYGGEIKGESEMEFDADIGPLVVHTYTVTNKGPWSVSNVTLQVEWPYQVASVFATGKWALYLMEAPTMQLTNTDNSKDIKQCTMILPHEWINPLQLKLLLETENEHYFGEENTDNNIHQEDLQDETNGGLNRVKRTVKEQREKRPSRELRIKSTRVREKSGEEVEIVKVNCVDKTAKCFTVTCHFDFLDVDAAAVIDFRSRLWNATFVEDYYDITYVEISSSGRLILDQEQGIEERNTENNFASASTHAYPDRPAILETAPIPWWVIAVAALLGLFILFILILIFWKCGFFKRNRPHHPTLYQAEYQFRREETSEA</sequence>
<dbReference type="InterPro" id="IPR048286">
    <property type="entry name" value="Integrin_alpha_Ig-like_3"/>
</dbReference>
<dbReference type="Gene3D" id="2.60.40.1460">
    <property type="entry name" value="Integrin domains. Chain A, domain 2"/>
    <property type="match status" value="1"/>
</dbReference>
<evidence type="ECO:0000259" key="13">
    <source>
        <dbReference type="Pfam" id="PF20805"/>
    </source>
</evidence>
<dbReference type="InterPro" id="IPR028994">
    <property type="entry name" value="Integrin_alpha_N"/>
</dbReference>
<dbReference type="SMART" id="SM00191">
    <property type="entry name" value="Int_alpha"/>
    <property type="match status" value="4"/>
</dbReference>
<proteinExistence type="inferred from homology"/>
<name>A0A238BXR8_9BILA</name>
<feature type="transmembrane region" description="Helical" evidence="11">
    <location>
        <begin position="12"/>
        <end position="35"/>
    </location>
</feature>
<dbReference type="InterPro" id="IPR013649">
    <property type="entry name" value="Integrin_alpha_Ig-like_1"/>
</dbReference>
<evidence type="ECO:0000313" key="16">
    <source>
        <dbReference type="Proteomes" id="UP000242913"/>
    </source>
</evidence>
<dbReference type="AlphaFoldDB" id="A0A238BXR8"/>
<dbReference type="Gene3D" id="2.60.40.1530">
    <property type="entry name" value="ntegrin, alpha v. Chain A, domain 4"/>
    <property type="match status" value="1"/>
</dbReference>
<feature type="repeat" description="FG-GAP" evidence="10">
    <location>
        <begin position="36"/>
        <end position="100"/>
    </location>
</feature>
<keyword evidence="5 11" id="KW-1133">Transmembrane helix</keyword>
<dbReference type="OrthoDB" id="5317514at2759"/>
<evidence type="ECO:0000256" key="10">
    <source>
        <dbReference type="PROSITE-ProRule" id="PRU00803"/>
    </source>
</evidence>
<evidence type="ECO:0000313" key="15">
    <source>
        <dbReference type="EMBL" id="OZC09565.1"/>
    </source>
</evidence>
<feature type="repeat" description="FG-GAP" evidence="10">
    <location>
        <begin position="494"/>
        <end position="556"/>
    </location>
</feature>
<dbReference type="Proteomes" id="UP000242913">
    <property type="component" value="Unassembled WGS sequence"/>
</dbReference>
<evidence type="ECO:0000256" key="5">
    <source>
        <dbReference type="ARBA" id="ARBA00022989"/>
    </source>
</evidence>
<feature type="repeat" description="FG-GAP" evidence="10">
    <location>
        <begin position="336"/>
        <end position="414"/>
    </location>
</feature>
<dbReference type="GO" id="GO:0009897">
    <property type="term" value="C:external side of plasma membrane"/>
    <property type="evidence" value="ECO:0007669"/>
    <property type="project" value="TreeGrafter"/>
</dbReference>
<reference evidence="15 16" key="1">
    <citation type="submission" date="2015-12" db="EMBL/GenBank/DDBJ databases">
        <title>Draft genome of the nematode, Onchocerca flexuosa.</title>
        <authorList>
            <person name="Mitreva M."/>
        </authorList>
    </citation>
    <scope>NUCLEOTIDE SEQUENCE [LARGE SCALE GENOMIC DNA]</scope>
    <source>
        <strain evidence="15">Red Deer</strain>
    </source>
</reference>
<comment type="similarity">
    <text evidence="2 11">Belongs to the integrin alpha chain family.</text>
</comment>
<dbReference type="InterPro" id="IPR000413">
    <property type="entry name" value="Integrin_alpha"/>
</dbReference>
<dbReference type="GO" id="GO:0048513">
    <property type="term" value="P:animal organ development"/>
    <property type="evidence" value="ECO:0007669"/>
    <property type="project" value="UniProtKB-ARBA"/>
</dbReference>
<keyword evidence="6 11" id="KW-0401">Integrin</keyword>
<keyword evidence="8 11" id="KW-0675">Receptor</keyword>
<dbReference type="GO" id="GO:0007160">
    <property type="term" value="P:cell-matrix adhesion"/>
    <property type="evidence" value="ECO:0007669"/>
    <property type="project" value="TreeGrafter"/>
</dbReference>
<evidence type="ECO:0000259" key="12">
    <source>
        <dbReference type="Pfam" id="PF08441"/>
    </source>
</evidence>
<dbReference type="Gene3D" id="2.130.10.130">
    <property type="entry name" value="Integrin alpha, N-terminal"/>
    <property type="match status" value="1"/>
</dbReference>